<dbReference type="Proteomes" id="UP001139644">
    <property type="component" value="Unassembled WGS sequence"/>
</dbReference>
<keyword evidence="1" id="KW-1133">Transmembrane helix</keyword>
<reference evidence="3 4" key="1">
    <citation type="submission" date="2017-12" db="EMBL/GenBank/DDBJ databases">
        <title>A pool of 800 enterococci isolated from chicken carcass rinse samples from New Zealand.</title>
        <authorList>
            <person name="Zhang J."/>
            <person name="Rogers L."/>
            <person name="Midwinter A."/>
            <person name="French N."/>
        </authorList>
    </citation>
    <scope>NUCLEOTIDE SEQUENCE [LARGE SCALE GENOMIC DNA]</scope>
    <source>
        <strain evidence="3 4">EN697</strain>
    </source>
</reference>
<evidence type="ECO:0000313" key="2">
    <source>
        <dbReference type="EMBL" id="MBX4222384.1"/>
    </source>
</evidence>
<comment type="caution">
    <text evidence="2">The sequence shown here is derived from an EMBL/GenBank/DDBJ whole genome shotgun (WGS) entry which is preliminary data.</text>
</comment>
<dbReference type="EMBL" id="JAIFOC010000044">
    <property type="protein sequence ID" value="MBX4222384.1"/>
    <property type="molecule type" value="Genomic_DNA"/>
</dbReference>
<proteinExistence type="predicted"/>
<evidence type="ECO:0000313" key="4">
    <source>
        <dbReference type="Proteomes" id="UP000289562"/>
    </source>
</evidence>
<evidence type="ECO:0000256" key="1">
    <source>
        <dbReference type="SAM" id="Phobius"/>
    </source>
</evidence>
<evidence type="ECO:0000313" key="5">
    <source>
        <dbReference type="Proteomes" id="UP001139644"/>
    </source>
</evidence>
<evidence type="ECO:0000313" key="3">
    <source>
        <dbReference type="EMBL" id="RXU83108.1"/>
    </source>
</evidence>
<dbReference type="AlphaFoldDB" id="A0A1V8XK01"/>
<gene>
    <name evidence="3" type="ORF">CYQ77_13365</name>
    <name evidence="2" type="ORF">KYX88_05925</name>
</gene>
<name>A0A1V8XK01_ENTFC</name>
<feature type="transmembrane region" description="Helical" evidence="1">
    <location>
        <begin position="33"/>
        <end position="54"/>
    </location>
</feature>
<keyword evidence="1" id="KW-0812">Transmembrane</keyword>
<sequence length="64" mass="7655">MLFLAPGILGVVHVLFGLQMFGLFMQNPYKNIWAPFTIFFVLYFIYYVLTTWLYTRIVLQDKNK</sequence>
<dbReference type="EMBL" id="PJVH01000084">
    <property type="protein sequence ID" value="RXU83108.1"/>
    <property type="molecule type" value="Genomic_DNA"/>
</dbReference>
<protein>
    <submittedName>
        <fullName evidence="2">Peptide ABC transporter permease</fullName>
    </submittedName>
</protein>
<organism evidence="2 5">
    <name type="scientific">Enterococcus faecium</name>
    <name type="common">Streptococcus faecium</name>
    <dbReference type="NCBI Taxonomy" id="1352"/>
    <lineage>
        <taxon>Bacteria</taxon>
        <taxon>Bacillati</taxon>
        <taxon>Bacillota</taxon>
        <taxon>Bacilli</taxon>
        <taxon>Lactobacillales</taxon>
        <taxon>Enterococcaceae</taxon>
        <taxon>Enterococcus</taxon>
    </lineage>
</organism>
<keyword evidence="1" id="KW-0472">Membrane</keyword>
<accession>A0A1V8XK01</accession>
<dbReference type="Proteomes" id="UP000289562">
    <property type="component" value="Unassembled WGS sequence"/>
</dbReference>
<reference evidence="2" key="2">
    <citation type="journal article" date="2022" name="J. Anim. Sci.">
        <title>Whole genome sequence analyses-based assessment of virulence potential and antimicrobial susceptibilities and resistance of Enterococcus faecium strains isolated from commercial swine and cattle probiotic products.</title>
        <authorList>
            <person name="Shridhar P.B."/>
            <person name="Amachawadi R.G."/>
            <person name="Tokach M."/>
            <person name="Patel I."/>
            <person name="Gangiredla J."/>
            <person name="Mammel M."/>
            <person name="Nagaraja T.G."/>
        </authorList>
    </citation>
    <scope>NUCLEOTIDE SEQUENCE</scope>
    <source>
        <strain evidence="2">EF215</strain>
    </source>
</reference>